<organism evidence="3 4">
    <name type="scientific">Natronomicrosphaera hydrolytica</name>
    <dbReference type="NCBI Taxonomy" id="3242702"/>
    <lineage>
        <taxon>Bacteria</taxon>
        <taxon>Pseudomonadati</taxon>
        <taxon>Planctomycetota</taxon>
        <taxon>Phycisphaerae</taxon>
        <taxon>Phycisphaerales</taxon>
        <taxon>Phycisphaeraceae</taxon>
        <taxon>Natronomicrosphaera</taxon>
    </lineage>
</organism>
<dbReference type="PRINTS" id="PR00081">
    <property type="entry name" value="GDHRDH"/>
</dbReference>
<dbReference type="Proteomes" id="UP001575105">
    <property type="component" value="Unassembled WGS sequence"/>
</dbReference>
<dbReference type="Pfam" id="PF13561">
    <property type="entry name" value="adh_short_C2"/>
    <property type="match status" value="1"/>
</dbReference>
<comment type="similarity">
    <text evidence="1">Belongs to the short-chain dehydrogenases/reductases (SDR) family.</text>
</comment>
<evidence type="ECO:0000256" key="1">
    <source>
        <dbReference type="ARBA" id="ARBA00006484"/>
    </source>
</evidence>
<dbReference type="SMART" id="SM00822">
    <property type="entry name" value="PKS_KR"/>
    <property type="match status" value="1"/>
</dbReference>
<reference evidence="3 4" key="1">
    <citation type="submission" date="2024-08" db="EMBL/GenBank/DDBJ databases">
        <title>Whole-genome sequencing of halo(alkali)philic microorganisms from hypersaline lakes.</title>
        <authorList>
            <person name="Sorokin D.Y."/>
            <person name="Merkel A.Y."/>
            <person name="Messina E."/>
            <person name="Yakimov M."/>
        </authorList>
    </citation>
    <scope>NUCLEOTIDE SEQUENCE [LARGE SCALE GENOMIC DNA]</scope>
    <source>
        <strain evidence="3 4">AB-hyl4</strain>
    </source>
</reference>
<keyword evidence="4" id="KW-1185">Reference proteome</keyword>
<dbReference type="EC" id="1.1.1.-" evidence="3"/>
<evidence type="ECO:0000259" key="2">
    <source>
        <dbReference type="SMART" id="SM00822"/>
    </source>
</evidence>
<dbReference type="InterPro" id="IPR002347">
    <property type="entry name" value="SDR_fam"/>
</dbReference>
<name>A0ABV4U9B7_9BACT</name>
<proteinExistence type="inferred from homology"/>
<feature type="domain" description="Ketoreductase" evidence="2">
    <location>
        <begin position="11"/>
        <end position="191"/>
    </location>
</feature>
<dbReference type="PANTHER" id="PTHR42760">
    <property type="entry name" value="SHORT-CHAIN DEHYDROGENASES/REDUCTASES FAMILY MEMBER"/>
    <property type="match status" value="1"/>
</dbReference>
<dbReference type="EMBL" id="JBGUBD010000006">
    <property type="protein sequence ID" value="MFA9478868.1"/>
    <property type="molecule type" value="Genomic_DNA"/>
</dbReference>
<dbReference type="NCBIfam" id="NF005559">
    <property type="entry name" value="PRK07231.1"/>
    <property type="match status" value="1"/>
</dbReference>
<evidence type="ECO:0000313" key="4">
    <source>
        <dbReference type="Proteomes" id="UP001575105"/>
    </source>
</evidence>
<dbReference type="InterPro" id="IPR057326">
    <property type="entry name" value="KR_dom"/>
</dbReference>
<dbReference type="InterPro" id="IPR036291">
    <property type="entry name" value="NAD(P)-bd_dom_sf"/>
</dbReference>
<dbReference type="Gene3D" id="3.40.50.720">
    <property type="entry name" value="NAD(P)-binding Rossmann-like Domain"/>
    <property type="match status" value="1"/>
</dbReference>
<protein>
    <submittedName>
        <fullName evidence="3">SDR family NAD(P)-dependent oxidoreductase</fullName>
        <ecNumber evidence="3">1.1.1.-</ecNumber>
    </submittedName>
</protein>
<accession>A0ABV4U9B7</accession>
<comment type="caution">
    <text evidence="3">The sequence shown here is derived from an EMBL/GenBank/DDBJ whole genome shotgun (WGS) entry which is preliminary data.</text>
</comment>
<dbReference type="GO" id="GO:0016491">
    <property type="term" value="F:oxidoreductase activity"/>
    <property type="evidence" value="ECO:0007669"/>
    <property type="project" value="UniProtKB-KW"/>
</dbReference>
<dbReference type="RefSeq" id="WP_425345793.1">
    <property type="nucleotide sequence ID" value="NZ_JBGUBD010000006.1"/>
</dbReference>
<dbReference type="PRINTS" id="PR00080">
    <property type="entry name" value="SDRFAMILY"/>
</dbReference>
<sequence>MTASAFELNGEVALISGGGTGLGLGMARCMVDAGAKVVLLGRREAPLKEAVESLGEAAHYRVQDVRDESALPGMLASVQEQVGPVSIVINNAGVHLKKPATETSLESFQQVIETHVLGGFALTQAALPGMLERGTGSILFIASMASLIGIPQVVAYSAAKSAYLGMVRSLAAELSPEGIRVNAIAPGWIESPMLRQALNGDEARSNKILGRTPLARFGEPDDIGNAAVYLSSPAARFVTGVVLPVDGGASIGF</sequence>
<gene>
    <name evidence="3" type="ORF">ACERK3_11240</name>
</gene>
<keyword evidence="3" id="KW-0560">Oxidoreductase</keyword>
<dbReference type="SUPFAM" id="SSF51735">
    <property type="entry name" value="NAD(P)-binding Rossmann-fold domains"/>
    <property type="match status" value="1"/>
</dbReference>
<evidence type="ECO:0000313" key="3">
    <source>
        <dbReference type="EMBL" id="MFA9478868.1"/>
    </source>
</evidence>